<evidence type="ECO:0000313" key="3">
    <source>
        <dbReference type="Proteomes" id="UP000826271"/>
    </source>
</evidence>
<reference evidence="2" key="1">
    <citation type="submission" date="2019-10" db="EMBL/GenBank/DDBJ databases">
        <authorList>
            <person name="Zhang R."/>
            <person name="Pan Y."/>
            <person name="Wang J."/>
            <person name="Ma R."/>
            <person name="Yu S."/>
        </authorList>
    </citation>
    <scope>NUCLEOTIDE SEQUENCE</scope>
    <source>
        <strain evidence="2">LA-IB0</strain>
        <tissue evidence="2">Leaf</tissue>
    </source>
</reference>
<dbReference type="AlphaFoldDB" id="A0AAV6XU08"/>
<name>A0AAV6XU08_9LAMI</name>
<protein>
    <recommendedName>
        <fullName evidence="4">BZIP domain-containing protein</fullName>
    </recommendedName>
</protein>
<gene>
    <name evidence="2" type="ORF">BUALT_Bualt05G0082200</name>
</gene>
<evidence type="ECO:0000313" key="2">
    <source>
        <dbReference type="EMBL" id="KAG8382485.1"/>
    </source>
</evidence>
<organism evidence="2 3">
    <name type="scientific">Buddleja alternifolia</name>
    <dbReference type="NCBI Taxonomy" id="168488"/>
    <lineage>
        <taxon>Eukaryota</taxon>
        <taxon>Viridiplantae</taxon>
        <taxon>Streptophyta</taxon>
        <taxon>Embryophyta</taxon>
        <taxon>Tracheophyta</taxon>
        <taxon>Spermatophyta</taxon>
        <taxon>Magnoliopsida</taxon>
        <taxon>eudicotyledons</taxon>
        <taxon>Gunneridae</taxon>
        <taxon>Pentapetalae</taxon>
        <taxon>asterids</taxon>
        <taxon>lamiids</taxon>
        <taxon>Lamiales</taxon>
        <taxon>Scrophulariaceae</taxon>
        <taxon>Buddlejeae</taxon>
        <taxon>Buddleja</taxon>
    </lineage>
</organism>
<dbReference type="EMBL" id="WHWC01000005">
    <property type="protein sequence ID" value="KAG8382485.1"/>
    <property type="molecule type" value="Genomic_DNA"/>
</dbReference>
<proteinExistence type="predicted"/>
<evidence type="ECO:0008006" key="4">
    <source>
        <dbReference type="Google" id="ProtNLM"/>
    </source>
</evidence>
<feature type="region of interest" description="Disordered" evidence="1">
    <location>
        <begin position="109"/>
        <end position="157"/>
    </location>
</feature>
<keyword evidence="3" id="KW-1185">Reference proteome</keyword>
<dbReference type="Proteomes" id="UP000826271">
    <property type="component" value="Unassembled WGS sequence"/>
</dbReference>
<accession>A0AAV6XU08</accession>
<feature type="compositionally biased region" description="Basic residues" evidence="1">
    <location>
        <begin position="41"/>
        <end position="50"/>
    </location>
</feature>
<evidence type="ECO:0000256" key="1">
    <source>
        <dbReference type="SAM" id="MobiDB-lite"/>
    </source>
</evidence>
<comment type="caution">
    <text evidence="2">The sequence shown here is derived from an EMBL/GenBank/DDBJ whole genome shotgun (WGS) entry which is preliminary data.</text>
</comment>
<sequence>MDNGQNSDTYRMDGSLVLHLENESMTHPDDILVRRLKNRERQRRYRARKRHEADLRKSSSVDQSTPLHYQQMPAELLSVPVQVDISMNLTPPDCLTRVHCQRDWKKDARRAHIHKKQEIGSIESDTSTPGGSPAPSLDNNVEHRVQSSRRHWKAEARNRKSSEFYVLDKQNPDVCSSFVVQFGGKICRVVEQPA</sequence>
<feature type="region of interest" description="Disordered" evidence="1">
    <location>
        <begin position="41"/>
        <end position="64"/>
    </location>
</feature>